<feature type="region of interest" description="Disordered" evidence="2">
    <location>
        <begin position="120"/>
        <end position="166"/>
    </location>
</feature>
<dbReference type="OrthoDB" id="15544at2"/>
<organism evidence="3 4">
    <name type="scientific">Desulfurispirillum indicum (strain ATCC BAA-1389 / DSM 22839 / S5)</name>
    <dbReference type="NCBI Taxonomy" id="653733"/>
    <lineage>
        <taxon>Bacteria</taxon>
        <taxon>Pseudomonadati</taxon>
        <taxon>Chrysiogenota</taxon>
        <taxon>Chrysiogenia</taxon>
        <taxon>Chrysiogenales</taxon>
        <taxon>Chrysiogenaceae</taxon>
        <taxon>Desulfurispirillum</taxon>
    </lineage>
</organism>
<keyword evidence="1" id="KW-0175">Coiled coil</keyword>
<feature type="compositionally biased region" description="Pro residues" evidence="2">
    <location>
        <begin position="126"/>
        <end position="140"/>
    </location>
</feature>
<evidence type="ECO:0000256" key="2">
    <source>
        <dbReference type="SAM" id="MobiDB-lite"/>
    </source>
</evidence>
<dbReference type="InParanoid" id="E6W6V0"/>
<evidence type="ECO:0000313" key="3">
    <source>
        <dbReference type="EMBL" id="ADU66193.1"/>
    </source>
</evidence>
<evidence type="ECO:0008006" key="5">
    <source>
        <dbReference type="Google" id="ProtNLM"/>
    </source>
</evidence>
<dbReference type="RefSeq" id="WP_013506074.1">
    <property type="nucleotide sequence ID" value="NC_014836.1"/>
</dbReference>
<sequence>MSEILEKIKEVWANLDPRWRVIGMIAVIGMSIGTVDRYVLRPVDKPEPAPATQQRLSPGVTKQTELPFNRQFDDDMFADVRRDQQAFQRQMQEKIEAQEQELQALREQARIIEQLQPYLQHDGSAYPPPGISPAPSPSVPEPEARPRPGTREVQQQQYQPAAPEPVRTVRWSGGVRVAENSFTPEVITEEKVRRTVYMPSGSFARATLLNGTSAKTSLAGQSNPHIVKLRIDDLTVLPNDLKRNLDGCFIQASAHGDLADERVHLELATLSCLTHDGRGVIDQNVKGYVTAADGQKGLPGEVFAAFPGSLWRGALVSAIGGLGEFASEYRSNSTTTVTGAGLVSEQGNMSFEDYVIGGLGTGVRQYTEDLAEFYSSLIRQQGPSIQILPGARVTVHFSTGTELKIREICNEELEQCDDLS</sequence>
<dbReference type="InterPro" id="IPR005498">
    <property type="entry name" value="T4SS_VirB10/TraB/TrbI"/>
</dbReference>
<gene>
    <name evidence="3" type="ordered locus">Selin_1459</name>
</gene>
<dbReference type="EMBL" id="CP002432">
    <property type="protein sequence ID" value="ADU66193.1"/>
    <property type="molecule type" value="Genomic_DNA"/>
</dbReference>
<evidence type="ECO:0000313" key="4">
    <source>
        <dbReference type="Proteomes" id="UP000002572"/>
    </source>
</evidence>
<name>E6W6V0_DESIS</name>
<feature type="coiled-coil region" evidence="1">
    <location>
        <begin position="88"/>
        <end position="115"/>
    </location>
</feature>
<keyword evidence="4" id="KW-1185">Reference proteome</keyword>
<protein>
    <recommendedName>
        <fullName evidence="5">Conjugation TrbI family protein</fullName>
    </recommendedName>
</protein>
<dbReference type="CDD" id="cd16430">
    <property type="entry name" value="TraB"/>
    <property type="match status" value="1"/>
</dbReference>
<dbReference type="HOGENOM" id="CLU_046972_0_0_0"/>
<dbReference type="STRING" id="653733.Selin_1459"/>
<dbReference type="AlphaFoldDB" id="E6W6V0"/>
<dbReference type="eggNOG" id="COG3087">
    <property type="taxonomic scope" value="Bacteria"/>
</dbReference>
<feature type="compositionally biased region" description="Low complexity" evidence="2">
    <location>
        <begin position="152"/>
        <end position="166"/>
    </location>
</feature>
<dbReference type="Proteomes" id="UP000002572">
    <property type="component" value="Chromosome"/>
</dbReference>
<dbReference type="Pfam" id="PF03743">
    <property type="entry name" value="TrbI"/>
    <property type="match status" value="1"/>
</dbReference>
<accession>E6W6V0</accession>
<evidence type="ECO:0000256" key="1">
    <source>
        <dbReference type="SAM" id="Coils"/>
    </source>
</evidence>
<reference evidence="3 4" key="1">
    <citation type="submission" date="2010-12" db="EMBL/GenBank/DDBJ databases">
        <title>Complete sequence of Desulfurispirillum indicum S5.</title>
        <authorList>
            <consortium name="US DOE Joint Genome Institute"/>
            <person name="Lucas S."/>
            <person name="Copeland A."/>
            <person name="Lapidus A."/>
            <person name="Cheng J.-F."/>
            <person name="Goodwin L."/>
            <person name="Pitluck S."/>
            <person name="Chertkov O."/>
            <person name="Held B."/>
            <person name="Detter J.C."/>
            <person name="Han C."/>
            <person name="Tapia R."/>
            <person name="Land M."/>
            <person name="Hauser L."/>
            <person name="Kyrpides N."/>
            <person name="Ivanova N."/>
            <person name="Mikhailova N."/>
            <person name="Haggblom M."/>
            <person name="Rauschenbach I."/>
            <person name="Bini E."/>
            <person name="Woyke T."/>
        </authorList>
    </citation>
    <scope>NUCLEOTIDE SEQUENCE [LARGE SCALE GENOMIC DNA]</scope>
    <source>
        <strain evidence="4">ATCC BAA-1389 / DSM 22839 / S5</strain>
    </source>
</reference>
<dbReference type="KEGG" id="din:Selin_1459"/>
<proteinExistence type="predicted"/>